<feature type="binding site" evidence="12">
    <location>
        <position position="435"/>
    </location>
    <ligand>
        <name>Zn(2+)</name>
        <dbReference type="ChEBI" id="CHEBI:29105"/>
        <label>1</label>
        <note>catalytic</note>
    </ligand>
</feature>
<dbReference type="PANTHER" id="PTHR43694:SF1">
    <property type="entry name" value="RIBONUCLEASE J"/>
    <property type="match status" value="1"/>
</dbReference>
<feature type="binding site" evidence="12">
    <location>
        <position position="96"/>
    </location>
    <ligand>
        <name>Ca(2+)</name>
        <dbReference type="ChEBI" id="CHEBI:29108"/>
    </ligand>
</feature>
<dbReference type="GO" id="GO:0005737">
    <property type="term" value="C:cytoplasm"/>
    <property type="evidence" value="ECO:0007669"/>
    <property type="project" value="UniProtKB-SubCell"/>
</dbReference>
<comment type="cofactor">
    <cofactor evidence="12">
        <name>Ca(2+)</name>
        <dbReference type="ChEBI" id="CHEBI:29108"/>
    </cofactor>
    <text evidence="12">Binds 1 Ca(2+) cation per subunit. Seen in 1 crystal structure, it is not clear if it is physiologically important.</text>
</comment>
<dbReference type="EMBL" id="NEWD01000014">
    <property type="protein sequence ID" value="OXN00579.1"/>
    <property type="molecule type" value="Genomic_DNA"/>
</dbReference>
<comment type="subunit">
    <text evidence="9">Homodimer, may be a subunit of the RNA degradosome.</text>
</comment>
<evidence type="ECO:0000256" key="13">
    <source>
        <dbReference type="SAM" id="MobiDB-lite"/>
    </source>
</evidence>
<feature type="binding site" evidence="11">
    <location>
        <begin position="277"/>
        <end position="279"/>
    </location>
    <ligand>
        <name>substrate</name>
    </ligand>
</feature>
<dbReference type="Gene3D" id="3.40.50.10710">
    <property type="entry name" value="Metallo-hydrolase/oxidoreductase"/>
    <property type="match status" value="1"/>
</dbReference>
<dbReference type="Gene3D" id="3.10.20.580">
    <property type="match status" value="1"/>
</dbReference>
<dbReference type="GO" id="GO:0004534">
    <property type="term" value="F:5'-3' RNA exonuclease activity"/>
    <property type="evidence" value="ECO:0007669"/>
    <property type="project" value="UniProtKB-UniRule"/>
</dbReference>
<name>A0A229VY76_9BIFI</name>
<feature type="binding site" evidence="12">
    <location>
        <position position="186"/>
    </location>
    <ligand>
        <name>Zn(2+)</name>
        <dbReference type="ChEBI" id="CHEBI:29105"/>
        <label>1</label>
        <note>catalytic</note>
    </ligand>
</feature>
<evidence type="ECO:0000256" key="12">
    <source>
        <dbReference type="PIRSR" id="PIRSR004803-3"/>
    </source>
</evidence>
<feature type="binding site" evidence="12">
    <location>
        <position position="121"/>
    </location>
    <ligand>
        <name>Zn(2+)</name>
        <dbReference type="ChEBI" id="CHEBI:29105"/>
        <label>1</label>
        <note>catalytic</note>
    </ligand>
</feature>
<evidence type="ECO:0000256" key="1">
    <source>
        <dbReference type="ARBA" id="ARBA00022490"/>
    </source>
</evidence>
<feature type="binding site" evidence="12">
    <location>
        <position position="208"/>
    </location>
    <ligand>
        <name>Zn(2+)</name>
        <dbReference type="ChEBI" id="CHEBI:29105"/>
        <label>1</label>
        <note>catalytic</note>
    </ligand>
</feature>
<evidence type="ECO:0000259" key="14">
    <source>
        <dbReference type="SMART" id="SM00849"/>
    </source>
</evidence>
<keyword evidence="3 12" id="KW-0479">Metal-binding</keyword>
<evidence type="ECO:0000313" key="15">
    <source>
        <dbReference type="EMBL" id="OXN00579.1"/>
    </source>
</evidence>
<dbReference type="InterPro" id="IPR001279">
    <property type="entry name" value="Metallo-B-lactamas"/>
</dbReference>
<comment type="subcellular location">
    <subcellularLocation>
        <location evidence="9">Cytoplasm</location>
    </subcellularLocation>
</comment>
<feature type="binding site" evidence="12">
    <location>
        <position position="94"/>
    </location>
    <ligand>
        <name>Ca(2+)</name>
        <dbReference type="ChEBI" id="CHEBI:29108"/>
    </ligand>
</feature>
<comment type="function">
    <text evidence="9">An RNase that has 5'-3' exonuclease and possibly endonuclease activity. Involved in maturation of rRNA and in some organisms also mRNA maturation and/or decay.</text>
</comment>
<evidence type="ECO:0000256" key="4">
    <source>
        <dbReference type="ARBA" id="ARBA00022759"/>
    </source>
</evidence>
<evidence type="ECO:0000313" key="16">
    <source>
        <dbReference type="Proteomes" id="UP000215433"/>
    </source>
</evidence>
<keyword evidence="9" id="KW-0698">rRNA processing</keyword>
<dbReference type="EC" id="3.1.-.-" evidence="9"/>
<dbReference type="Gene3D" id="3.60.15.10">
    <property type="entry name" value="Ribonuclease Z/Hydroxyacylglutathione hydrolase-like"/>
    <property type="match status" value="1"/>
</dbReference>
<feature type="domain" description="Metallo-beta-lactamase" evidence="14">
    <location>
        <begin position="66"/>
        <end position="260"/>
    </location>
</feature>
<dbReference type="Pfam" id="PF22505">
    <property type="entry name" value="RNase_J_b_CASP"/>
    <property type="match status" value="1"/>
</dbReference>
<keyword evidence="4 9" id="KW-0255">Endonuclease</keyword>
<feature type="active site" description="Proton donor" evidence="10">
    <location>
        <position position="240"/>
    </location>
</feature>
<dbReference type="SMART" id="SM00849">
    <property type="entry name" value="Lactamase_B"/>
    <property type="match status" value="1"/>
</dbReference>
<dbReference type="Proteomes" id="UP000215433">
    <property type="component" value="Unassembled WGS sequence"/>
</dbReference>
<dbReference type="InterPro" id="IPR004613">
    <property type="entry name" value="RNase_J"/>
</dbReference>
<feature type="binding site" evidence="12">
    <location>
        <position position="488"/>
    </location>
    <ligand>
        <name>Ca(2+)</name>
        <dbReference type="ChEBI" id="CHEBI:29108"/>
    </ligand>
</feature>
<dbReference type="HAMAP" id="MF_01491">
    <property type="entry name" value="RNase_J_bact"/>
    <property type="match status" value="1"/>
</dbReference>
<dbReference type="Pfam" id="PF17770">
    <property type="entry name" value="RNase_J_C"/>
    <property type="match status" value="1"/>
</dbReference>
<dbReference type="PIRSF" id="PIRSF004803">
    <property type="entry name" value="RnjA"/>
    <property type="match status" value="1"/>
</dbReference>
<accession>A0A229VY76</accession>
<keyword evidence="2 9" id="KW-0540">Nuclease</keyword>
<dbReference type="InterPro" id="IPR055132">
    <property type="entry name" value="RNase_J_b_CASP"/>
</dbReference>
<dbReference type="InterPro" id="IPR011108">
    <property type="entry name" value="RMMBL"/>
</dbReference>
<feature type="binding site" evidence="9 11">
    <location>
        <begin position="409"/>
        <end position="413"/>
    </location>
    <ligand>
        <name>substrate</name>
    </ligand>
</feature>
<dbReference type="Pfam" id="PF07521">
    <property type="entry name" value="RMMBL"/>
    <property type="match status" value="1"/>
</dbReference>
<keyword evidence="5 9" id="KW-0378">Hydrolase</keyword>
<dbReference type="Pfam" id="PF00753">
    <property type="entry name" value="Lactamase_B"/>
    <property type="match status" value="1"/>
</dbReference>
<dbReference type="CDD" id="cd07714">
    <property type="entry name" value="RNaseJ_MBL-fold"/>
    <property type="match status" value="1"/>
</dbReference>
<feature type="compositionally biased region" description="Basic residues" evidence="13">
    <location>
        <begin position="13"/>
        <end position="30"/>
    </location>
</feature>
<comment type="similarity">
    <text evidence="9">Belongs to the metallo-beta-lactamase superfamily. RNA-metabolizing metallo-beta-lactamase-like family. Bacterial RNase J subfamily.</text>
</comment>
<gene>
    <name evidence="9" type="primary">rnj</name>
    <name evidence="15" type="ORF">Tam10B_1186</name>
</gene>
<evidence type="ECO:0000256" key="5">
    <source>
        <dbReference type="ARBA" id="ARBA00022801"/>
    </source>
</evidence>
<evidence type="ECO:0000256" key="7">
    <source>
        <dbReference type="ARBA" id="ARBA00022839"/>
    </source>
</evidence>
<dbReference type="InterPro" id="IPR041636">
    <property type="entry name" value="RNase_J_C"/>
</dbReference>
<feature type="binding site" evidence="12">
    <location>
        <position position="119"/>
    </location>
    <ligand>
        <name>Zn(2+)</name>
        <dbReference type="ChEBI" id="CHEBI:29105"/>
        <label>1</label>
        <note>catalytic</note>
    </ligand>
</feature>
<evidence type="ECO:0000256" key="8">
    <source>
        <dbReference type="ARBA" id="ARBA00022884"/>
    </source>
</evidence>
<feature type="compositionally biased region" description="Polar residues" evidence="13">
    <location>
        <begin position="33"/>
        <end position="42"/>
    </location>
</feature>
<dbReference type="InterPro" id="IPR030854">
    <property type="entry name" value="RNase_J_bac"/>
</dbReference>
<dbReference type="AlphaFoldDB" id="A0A229VY76"/>
<keyword evidence="12" id="KW-0106">Calcium</keyword>
<feature type="region of interest" description="Disordered" evidence="13">
    <location>
        <begin position="1"/>
        <end position="48"/>
    </location>
</feature>
<dbReference type="GO" id="GO:0008270">
    <property type="term" value="F:zinc ion binding"/>
    <property type="evidence" value="ECO:0007669"/>
    <property type="project" value="InterPro"/>
</dbReference>
<evidence type="ECO:0000256" key="3">
    <source>
        <dbReference type="ARBA" id="ARBA00022723"/>
    </source>
</evidence>
<dbReference type="GO" id="GO:0006364">
    <property type="term" value="P:rRNA processing"/>
    <property type="evidence" value="ECO:0007669"/>
    <property type="project" value="UniProtKB-UniRule"/>
</dbReference>
<dbReference type="NCBIfam" id="TIGR00649">
    <property type="entry name" value="MG423"/>
    <property type="match status" value="1"/>
</dbReference>
<keyword evidence="16" id="KW-1185">Reference proteome</keyword>
<dbReference type="GO" id="GO:0003723">
    <property type="term" value="F:RNA binding"/>
    <property type="evidence" value="ECO:0007669"/>
    <property type="project" value="UniProtKB-UniRule"/>
</dbReference>
<evidence type="ECO:0000256" key="9">
    <source>
        <dbReference type="HAMAP-Rule" id="MF_01491"/>
    </source>
</evidence>
<reference evidence="15 16" key="1">
    <citation type="submission" date="2017-05" db="EMBL/GenBank/DDBJ databases">
        <title>Bifidobacterium vansinderenii sp. nov.</title>
        <authorList>
            <person name="Lugli G.A."/>
            <person name="Duranti S."/>
            <person name="Mangifesta M."/>
        </authorList>
    </citation>
    <scope>NUCLEOTIDE SEQUENCE [LARGE SCALE GENOMIC DNA]</scope>
    <source>
        <strain evidence="15 16">Tam10B</strain>
    </source>
</reference>
<dbReference type="InterPro" id="IPR036866">
    <property type="entry name" value="RibonucZ/Hydroxyglut_hydro"/>
</dbReference>
<dbReference type="InterPro" id="IPR042173">
    <property type="entry name" value="RNase_J_2"/>
</dbReference>
<organism evidence="15 16">
    <name type="scientific">Bifidobacterium vansinderenii</name>
    <dbReference type="NCBI Taxonomy" id="1984871"/>
    <lineage>
        <taxon>Bacteria</taxon>
        <taxon>Bacillati</taxon>
        <taxon>Actinomycetota</taxon>
        <taxon>Actinomycetes</taxon>
        <taxon>Bifidobacteriales</taxon>
        <taxon>Bifidobacteriaceae</taxon>
        <taxon>Bifidobacterium</taxon>
    </lineage>
</organism>
<feature type="binding site" evidence="12">
    <location>
        <position position="123"/>
    </location>
    <ligand>
        <name>Zn(2+)</name>
        <dbReference type="ChEBI" id="CHEBI:29105"/>
        <label>1</label>
        <note>catalytic</note>
    </ligand>
</feature>
<evidence type="ECO:0000256" key="10">
    <source>
        <dbReference type="PIRSR" id="PIRSR004803-1"/>
    </source>
</evidence>
<sequence length="604" mass="66380">MAKETNQNTNSNNKKRGGSRRSGGSRRGGRKPAQQSKPQQQELIAPPKYRKGSMRIVPLGGLGEIGRNMNVIEYNGHLLLIDCGVLFPEEEQPGVDLILPDFSYIKDRLDKVEALVLTHGHEDHIGGVPYLLKLRPDIPLIGSKLTLGFVDAKCKEHHLNPTKVEVEGRDRLKVGPFNLEFVTVTHSIPDALAVFVKTPAGSLIDTGDIKLDQLPLDHRITDLVEFGRLGEQGVDLLMMDSTNAEVPGFVKPETSIGPALDRVFAEAKRKIIVASFSSHVHRVQQVVDAAHKYGRKVVFVGRSMVRNMGIASDLGYLHIPENTVIDMKQADDVQDDKLVFMCTGSQGEPMAALGRIADGNHPYIKVNEFDTVILASSLIPGNEHGVYKVINKLVQLGARVVNRDNAAVHVSGHCNEGELLYMYNIVKPKCAMPIHGENRHLVANGLIAVKTGVDPQNVVLAEDGDVVDLYHGQAAIVGSVPCNYVYVDGDSVGELTDDELEKRRILGTEGFVSSFVVVDTETSEVVNGPKIYLNAVAEDESEFKQVQSQIVQNLEDAMMQGTKSTHQLQQIMRRTLGSWVARKLHRRPMIVPVVADIAQDVDQQ</sequence>
<feature type="binding site" evidence="12">
    <location>
        <position position="124"/>
    </location>
    <ligand>
        <name>Zn(2+)</name>
        <dbReference type="ChEBI" id="CHEBI:29105"/>
        <label>1</label>
        <note>catalytic</note>
    </ligand>
</feature>
<dbReference type="GO" id="GO:0004521">
    <property type="term" value="F:RNA endonuclease activity"/>
    <property type="evidence" value="ECO:0007669"/>
    <property type="project" value="UniProtKB-UniRule"/>
</dbReference>
<keyword evidence="7 9" id="KW-0269">Exonuclease</keyword>
<dbReference type="OrthoDB" id="9770211at2"/>
<proteinExistence type="inferred from homology"/>
<evidence type="ECO:0000256" key="6">
    <source>
        <dbReference type="ARBA" id="ARBA00022833"/>
    </source>
</evidence>
<dbReference type="PANTHER" id="PTHR43694">
    <property type="entry name" value="RIBONUCLEASE J"/>
    <property type="match status" value="1"/>
</dbReference>
<dbReference type="RefSeq" id="WP_093960347.1">
    <property type="nucleotide sequence ID" value="NZ_NEWD01000014.1"/>
</dbReference>
<dbReference type="SUPFAM" id="SSF56281">
    <property type="entry name" value="Metallo-hydrolase/oxidoreductase"/>
    <property type="match status" value="1"/>
</dbReference>
<keyword evidence="6 12" id="KW-0862">Zinc</keyword>
<keyword evidence="8 9" id="KW-0694">RNA-binding</keyword>
<feature type="active site" description="Proton acceptor" evidence="10">
    <location>
        <position position="413"/>
    </location>
</feature>
<evidence type="ECO:0000256" key="11">
    <source>
        <dbReference type="PIRSR" id="PIRSR004803-2"/>
    </source>
</evidence>
<protein>
    <recommendedName>
        <fullName evidence="9">Ribonuclease J</fullName>
        <shortName evidence="9">RNase J</shortName>
        <ecNumber evidence="9">3.1.-.-</ecNumber>
    </recommendedName>
</protein>
<comment type="cofactor">
    <cofactor evidence="12">
        <name>Zn(2+)</name>
        <dbReference type="ChEBI" id="CHEBI:29105"/>
    </cofactor>
    <text evidence="12">Binds 2 Zn(2+) ions per subunit. It is not clear if Zn(2+) or Mg(2+) is physiologically important.</text>
</comment>
<keyword evidence="1 9" id="KW-0963">Cytoplasm</keyword>
<evidence type="ECO:0000256" key="2">
    <source>
        <dbReference type="ARBA" id="ARBA00022722"/>
    </source>
</evidence>
<comment type="caution">
    <text evidence="15">The sequence shown here is derived from an EMBL/GenBank/DDBJ whole genome shotgun (WGS) entry which is preliminary data.</text>
</comment>